<protein>
    <recommendedName>
        <fullName evidence="3">T9SS type A sorting domain-containing protein</fullName>
    </recommendedName>
</protein>
<evidence type="ECO:0000313" key="2">
    <source>
        <dbReference type="Proteomes" id="UP000717634"/>
    </source>
</evidence>
<dbReference type="RefSeq" id="WP_168673863.1">
    <property type="nucleotide sequence ID" value="NZ_JAAVTK010000008.1"/>
</dbReference>
<dbReference type="InterPro" id="IPR012334">
    <property type="entry name" value="Pectin_lyas_fold"/>
</dbReference>
<accession>A0ABX1HMA0</accession>
<dbReference type="SUPFAM" id="SSF51126">
    <property type="entry name" value="Pectin lyase-like"/>
    <property type="match status" value="2"/>
</dbReference>
<sequence length="2857" mass="284581">MQKPLRYGLPGQPAEKFPKAARWGRVLAVLALLLIGGGTSAWAQATRTLPGSYVSFSDAITDINANFPNGGVTVSVAADYSEAPTTALPALTAQGTGGVAGQIVFRKSGTGLNPKITASWTGTTTTVDAIITLSGADYVTFDGIDLADLTSHVTQTTAMEAGFALFRPTATNGSQNNTIQNCVVTMNRSNLTTSATTGVPYGIYGASTDATGTAVATTSAAGTNSNNKFYANSIQNTQMGIYLLGFADATSPYALLDQGNDVGGTAVATGNTIQNFGGIAAVTAYGIRMGNQNGGNSGYNAVSNAANGGVVSPSTFYGIQFTGGANGSCTASNNTITISQGLNNSQVVAIQTVLAGTGTTTVNTNTVNFSLTATGGVANTSARFLLINGGATGTLNMNGNTVNCSLSIAAASTNVSGGAYGVNNQGAVTGNVSMSNNTVTYTLNNSSSSTLSSVCGAVFNQTAIAGNLTMTGNTVSITSSNTSTGTISSALYGAYNSAAIGGTATLNTNVFTHAGTNTSTGTFSSVVNAVYNSGTVTGLLTFSGNTYLNSTTATTGTIYLVYANSSTNNLLVQNNTLNSLNKTGAGGTVYGYYNNGGGAGTATMDGNAITNITLTGATAFNGLYSSSASTQALVATNNTMTGITAGTSASLGISFTSTSFTGAVTATGNTIAFITAGAALTGIGVASQAGTATISNNTLNLTSTAGACIGINATSIVAQTINGNTITGISGAAAVTGIVAGGTSTQTVAQNIIGGLRGTTSVLVGLSVSAGTTNTVTGNKLYDFALTGASTVTGLAVSSGTTTLANNLVGDLRAPVATSATGVTGLQVSGGTTVNVYYNTIYLAAAGAATFGSSGIYLSSTTPTVLLINNIVDNKSTPGATSGLTVALRRSATAVTGYASTSNYNLYYAGAPAANRLLYYDGTNSYQTLAAWQAGTGIAPREAASKTEDVTFASTTGSDATFLHINPSVATQVESGGVAISGITTDFDGDTRNATTPDIGADEGSFTPNDQTPPTIAYTALGNTGSTASRTLTATIADASGVATGAGAPRIYYRLSTDPTYFGAVATAVAGSSYTFTIDYANIGGAPAGGTTIQYYVAAQDASVNSNVASSPTGGAGISPPGGTAPAAPASYQILAQLAGDYYVLGTAGAGTSPGGATREYATLTAAVADYNSKGLGGAVRFLLFSNTQSPETYPISINANADASATNTLTIKPSAGVTTTLSGSSTAELILLNGADYVTIDGSNAAAGTSRDLTLTNTSTGTSSAIIWGQTTGAADAATNNVVKNLMLTGSGKTATLFGVGFGGTAVSTSSLGTANVNNTVQNNSVGLVQYGIYSQGASLANKNTGTVITQNLLGTSAGALVGYGGIVVGFEDGINISLNTIDNITSAGSPDVVGINAGFGANGINAGTFTGNEVTNATIVRNRVGVVKNTGTYSAAGIALASAATGTSTIANNFVSGVSANGTGGDFGAGIYLGGGAGTTQVYYNSVWMSGTNGGSSAGTYPSIALAIGGSNPVVNVRNNALANTQTTGTANYNAAIGLAYSTYTNLTSDYNDLYVGTGTYYVVGITGGFNTTAPTTSKSLSIWQTTTSKDASSKSLDPVFTSATDLHSASPDLDNAGTPITPPIAGITTVDIDGDARSATTPDIGADEFAYVDNQAPTITYTALGNTTSTANRTLTATITDVSGVAMGAGAPLIYYRKGSSGAYVSAVATSTAVNGLNNGTYTFTLDYTAIGGVAAGDVVQYYVAAQDASLASNVATSPTGGTGISPPGSTAPAGPNAYTIFGPLPVAISVGTGQTYASLTNTGGLFEAINGGTLSGNTTATITSDLTGELGTVALGPLPDGGNGYTLTIKSDGTLRSITGSSSAATGLVRLAGASRVTFTGAQPTAASQSLLFRNGNSAAPAFNLTADASNNTLANLLVESANTSATSGTIVLGSGTSTGNSNNLLTNLDIRSAANVTSASYANGVYSAGLSSTVLNSGNTVSNSLLHNFSGSGVFVSTNSTGWTVSGNSLYQEASRSTATIAVRLATGNGHTISTNSVYQTAGTLTGAFTGISLIGGGTGHLVQDNYVGGATATATGTTLAATGATNGILLTVGTSAATSVQGNVVRALSSTGGTSLIAGIQVTAGMVNVGTVTGNIVGNAGTGQGLGASYVGRGISVTSTVPVAIRNNHVLNLNTTSNAQLAVYLYGVFVNNTSTTTVANNTINGVTNASLVDDTNDDGPLTRGIFSSATGVITVQDNQVANVVSTAAATGVNTSNSYNYITVQGILLYQAGSASQVARNRVWNVSSSSNGTGLLADEVYGVQLSSTTGVAIANNQLSLLASVATAPFTAGIYDASGSNTIAFNSVYLAGAGASGTFAYYRGGTTATTLRNNIFYNARTGSGSNYAVATGSATGFVGSTTNPGPNTSDYNLFFTADAAKVGLYGTTGYSFAGWKTISSGDGSSMSETSAVVLAASLFASPATGDLALAAGSPAAWYANGTGVQVASIGTDYLGTARPTTVAAGAPDIGSAEVTPTATPPAMAVSAAPVAGGTQMFTLGGRTLVSLTYGSAGTVPTSVVARYYSGTNPPAPFVAGAKYANAYFTFSNDNSDGSAYTYQPTLSYDPALLGTIVGETAQRISQRTASNSGYATFASTVVNTLSRTLAGPATLDRLGLLAISDAASPLPVQLVRFEATRQGTDALLDWATATELDNQGFDVQVSLDGQSFRSLAFVAGAGSSATPRSYRFADHEASKAGLRYYRLRQVDRQGTATFSPVRTALFEAPAAQLVAWPNPYQQAVRLSVVLPLAAPSATLTLLDGVGRQVLRQELGPLPAGLSEPALDPAAFGRLPVGIYVLRLSTPAGTQVLKLIKE</sequence>
<dbReference type="Proteomes" id="UP000717634">
    <property type="component" value="Unassembled WGS sequence"/>
</dbReference>
<gene>
    <name evidence="1" type="ORF">HBN54_002857</name>
</gene>
<proteinExistence type="predicted"/>
<dbReference type="SMART" id="SM00710">
    <property type="entry name" value="PbH1"/>
    <property type="match status" value="24"/>
</dbReference>
<evidence type="ECO:0008006" key="3">
    <source>
        <dbReference type="Google" id="ProtNLM"/>
    </source>
</evidence>
<name>A0ABX1HMA0_9BACT</name>
<comment type="caution">
    <text evidence="1">The sequence shown here is derived from an EMBL/GenBank/DDBJ whole genome shotgun (WGS) entry which is preliminary data.</text>
</comment>
<dbReference type="EMBL" id="JAAVTK010000008">
    <property type="protein sequence ID" value="NKI90257.1"/>
    <property type="molecule type" value="Genomic_DNA"/>
</dbReference>
<dbReference type="Gene3D" id="2.160.20.10">
    <property type="entry name" value="Single-stranded right-handed beta-helix, Pectin lyase-like"/>
    <property type="match status" value="4"/>
</dbReference>
<evidence type="ECO:0000313" key="1">
    <source>
        <dbReference type="EMBL" id="NKI90257.1"/>
    </source>
</evidence>
<organism evidence="1 2">
    <name type="scientific">Hymenobacter artigasi</name>
    <dbReference type="NCBI Taxonomy" id="2719616"/>
    <lineage>
        <taxon>Bacteria</taxon>
        <taxon>Pseudomonadati</taxon>
        <taxon>Bacteroidota</taxon>
        <taxon>Cytophagia</taxon>
        <taxon>Cytophagales</taxon>
        <taxon>Hymenobacteraceae</taxon>
        <taxon>Hymenobacter</taxon>
    </lineage>
</organism>
<reference evidence="1 2" key="1">
    <citation type="submission" date="2020-03" db="EMBL/GenBank/DDBJ databases">
        <title>Genomic Encyclopedia of Type Strains, Phase IV (KMG-V): Genome sequencing to study the core and pangenomes of soil and plant-associated prokaryotes.</title>
        <authorList>
            <person name="Whitman W."/>
        </authorList>
    </citation>
    <scope>NUCLEOTIDE SEQUENCE [LARGE SCALE GENOMIC DNA]</scope>
    <source>
        <strain evidence="1 2">1B</strain>
    </source>
</reference>
<dbReference type="InterPro" id="IPR006626">
    <property type="entry name" value="PbH1"/>
</dbReference>
<keyword evidence="2" id="KW-1185">Reference proteome</keyword>
<dbReference type="InterPro" id="IPR011050">
    <property type="entry name" value="Pectin_lyase_fold/virulence"/>
</dbReference>